<sequence>MPEMPEHPRRRPSAPLVISLLALVLALVATGAPATAARLITGQDVRNGSLTGLDVKDGSLRAADLADGAAGVTFFGRKRVLASAGDDYTASLAAAKKVVLLRQGPITVYGKCFMVGTTINYVVAVSTKEDGVLMDSREDSLVTEGSFLDVDTPETDRIMEEDSASAGTADSDAEDSSDFLILAPDGTTIRGWSGGALKTGALPGGNGPFGAGKVCLFTGGAFHS</sequence>
<keyword evidence="2" id="KW-1185">Reference proteome</keyword>
<comment type="caution">
    <text evidence="1">The sequence shown here is derived from an EMBL/GenBank/DDBJ whole genome shotgun (WGS) entry which is preliminary data.</text>
</comment>
<name>A0A9X2D651_9ACTN</name>
<dbReference type="EMBL" id="JAMOIL010000008">
    <property type="protein sequence ID" value="MCM0620068.1"/>
    <property type="molecule type" value="Genomic_DNA"/>
</dbReference>
<proteinExistence type="predicted"/>
<dbReference type="AlphaFoldDB" id="A0A9X2D651"/>
<organism evidence="1 2">
    <name type="scientific">Nocardioides bruguierae</name>
    <dbReference type="NCBI Taxonomy" id="2945102"/>
    <lineage>
        <taxon>Bacteria</taxon>
        <taxon>Bacillati</taxon>
        <taxon>Actinomycetota</taxon>
        <taxon>Actinomycetes</taxon>
        <taxon>Propionibacteriales</taxon>
        <taxon>Nocardioidaceae</taxon>
        <taxon>Nocardioides</taxon>
    </lineage>
</organism>
<evidence type="ECO:0000313" key="2">
    <source>
        <dbReference type="Proteomes" id="UP001139485"/>
    </source>
</evidence>
<reference evidence="1" key="1">
    <citation type="submission" date="2022-05" db="EMBL/GenBank/DDBJ databases">
        <authorList>
            <person name="Tuo L."/>
        </authorList>
    </citation>
    <scope>NUCLEOTIDE SEQUENCE</scope>
    <source>
        <strain evidence="1">BSK12Z-4</strain>
    </source>
</reference>
<evidence type="ECO:0000313" key="1">
    <source>
        <dbReference type="EMBL" id="MCM0620068.1"/>
    </source>
</evidence>
<accession>A0A9X2D651</accession>
<dbReference type="Proteomes" id="UP001139485">
    <property type="component" value="Unassembled WGS sequence"/>
</dbReference>
<protein>
    <submittedName>
        <fullName evidence="1">Uncharacterized protein</fullName>
    </submittedName>
</protein>
<gene>
    <name evidence="1" type="ORF">M8330_07130</name>
</gene>
<dbReference type="RefSeq" id="WP_250826753.1">
    <property type="nucleotide sequence ID" value="NZ_JAMOIL010000008.1"/>
</dbReference>